<dbReference type="EMBL" id="VUJX02000004">
    <property type="protein sequence ID" value="KAL0937283.1"/>
    <property type="molecule type" value="Genomic_DNA"/>
</dbReference>
<protein>
    <submittedName>
        <fullName evidence="1">Uncharacterized protein</fullName>
    </submittedName>
</protein>
<evidence type="ECO:0000313" key="2">
    <source>
        <dbReference type="Proteomes" id="UP000805649"/>
    </source>
</evidence>
<keyword evidence="2" id="KW-1185">Reference proteome</keyword>
<accession>A0ACC3YZ99</accession>
<proteinExistence type="predicted"/>
<gene>
    <name evidence="1" type="ORF">CTRU02_207014</name>
</gene>
<name>A0ACC3YZ99_COLTU</name>
<dbReference type="Proteomes" id="UP000805649">
    <property type="component" value="Unassembled WGS sequence"/>
</dbReference>
<sequence length="274" mass="30848">MVFGINFITGRSILGLTVAFPALLISAHIWDIYEKTRIVDWQRITSKDDASATFRQSITIKNLVNPRDHISTSDLRYADLKLPRAAQGLNDDYLLAAFIRGFFGGKVFMPERVVLQVVRRKLAFFEGLSTKNDIEQVWSVSDIPRHTLPAQGSLFFGAFQVGHVEVHNYRISAVEGENTTSSIDFVYGSDQGRFAGAHRFSITRDTSRQDVIRITYESLSCNPTTNRRFAPGFLIAFHEVYASWLFKESISQVLRVLEPQADLTKDGPVLLAGQ</sequence>
<evidence type="ECO:0000313" key="1">
    <source>
        <dbReference type="EMBL" id="KAL0937283.1"/>
    </source>
</evidence>
<reference evidence="1 2" key="1">
    <citation type="journal article" date="2020" name="Phytopathology">
        <title>Genome Sequence Resources of Colletotrichum truncatum, C. plurivorum, C. musicola, and C. sojae: Four Species Pathogenic to Soybean (Glycine max).</title>
        <authorList>
            <person name="Rogerio F."/>
            <person name="Boufleur T.R."/>
            <person name="Ciampi-Guillardi M."/>
            <person name="Sukno S.A."/>
            <person name="Thon M.R."/>
            <person name="Massola Junior N.S."/>
            <person name="Baroncelli R."/>
        </authorList>
    </citation>
    <scope>NUCLEOTIDE SEQUENCE [LARGE SCALE GENOMIC DNA]</scope>
    <source>
        <strain evidence="1 2">CMES1059</strain>
    </source>
</reference>
<comment type="caution">
    <text evidence="1">The sequence shown here is derived from an EMBL/GenBank/DDBJ whole genome shotgun (WGS) entry which is preliminary data.</text>
</comment>
<organism evidence="1 2">
    <name type="scientific">Colletotrichum truncatum</name>
    <name type="common">Anthracnose fungus</name>
    <name type="synonym">Colletotrichum capsici</name>
    <dbReference type="NCBI Taxonomy" id="5467"/>
    <lineage>
        <taxon>Eukaryota</taxon>
        <taxon>Fungi</taxon>
        <taxon>Dikarya</taxon>
        <taxon>Ascomycota</taxon>
        <taxon>Pezizomycotina</taxon>
        <taxon>Sordariomycetes</taxon>
        <taxon>Hypocreomycetidae</taxon>
        <taxon>Glomerellales</taxon>
        <taxon>Glomerellaceae</taxon>
        <taxon>Colletotrichum</taxon>
        <taxon>Colletotrichum truncatum species complex</taxon>
    </lineage>
</organism>